<dbReference type="EMBL" id="PDKB01000013">
    <property type="protein sequence ID" value="RBQ28672.1"/>
    <property type="molecule type" value="Genomic_DNA"/>
</dbReference>
<gene>
    <name evidence="11" type="ORF">CRU91_08230</name>
</gene>
<evidence type="ECO:0000256" key="9">
    <source>
        <dbReference type="RuleBase" id="RU363032"/>
    </source>
</evidence>
<keyword evidence="5 9" id="KW-0812">Transmembrane</keyword>
<dbReference type="SUPFAM" id="SSF161098">
    <property type="entry name" value="MetI-like"/>
    <property type="match status" value="1"/>
</dbReference>
<comment type="subcellular location">
    <subcellularLocation>
        <location evidence="1">Cell inner membrane</location>
        <topology evidence="1">Multi-pass membrane protein</topology>
    </subcellularLocation>
    <subcellularLocation>
        <location evidence="9">Cell membrane</location>
        <topology evidence="9">Multi-pass membrane protein</topology>
    </subcellularLocation>
</comment>
<evidence type="ECO:0000256" key="1">
    <source>
        <dbReference type="ARBA" id="ARBA00004429"/>
    </source>
</evidence>
<evidence type="ECO:0000259" key="10">
    <source>
        <dbReference type="PROSITE" id="PS50928"/>
    </source>
</evidence>
<evidence type="ECO:0000313" key="12">
    <source>
        <dbReference type="Proteomes" id="UP000252669"/>
    </source>
</evidence>
<keyword evidence="7 9" id="KW-1133">Transmembrane helix</keyword>
<evidence type="ECO:0000256" key="2">
    <source>
        <dbReference type="ARBA" id="ARBA00010072"/>
    </source>
</evidence>
<keyword evidence="3 9" id="KW-0813">Transport</keyword>
<dbReference type="GO" id="GO:0043190">
    <property type="term" value="C:ATP-binding cassette (ABC) transporter complex"/>
    <property type="evidence" value="ECO:0007669"/>
    <property type="project" value="InterPro"/>
</dbReference>
<comment type="similarity">
    <text evidence="2">Belongs to the binding-protein-dependent transport system permease family. HisMQ subfamily.</text>
</comment>
<dbReference type="OrthoDB" id="3181282at2"/>
<dbReference type="NCBIfam" id="TIGR01726">
    <property type="entry name" value="HEQRo_perm_3TM"/>
    <property type="match status" value="1"/>
</dbReference>
<name>A0A366MTF6_9BACT</name>
<dbReference type="GO" id="GO:0022857">
    <property type="term" value="F:transmembrane transporter activity"/>
    <property type="evidence" value="ECO:0007669"/>
    <property type="project" value="InterPro"/>
</dbReference>
<accession>A0A366MTF6</accession>
<evidence type="ECO:0000256" key="6">
    <source>
        <dbReference type="ARBA" id="ARBA00022970"/>
    </source>
</evidence>
<keyword evidence="6" id="KW-0029">Amino-acid transport</keyword>
<dbReference type="PANTHER" id="PTHR30614">
    <property type="entry name" value="MEMBRANE COMPONENT OF AMINO ACID ABC TRANSPORTER"/>
    <property type="match status" value="1"/>
</dbReference>
<feature type="transmembrane region" description="Helical" evidence="9">
    <location>
        <begin position="20"/>
        <end position="43"/>
    </location>
</feature>
<evidence type="ECO:0000313" key="11">
    <source>
        <dbReference type="EMBL" id="RBQ28672.1"/>
    </source>
</evidence>
<feature type="transmembrane region" description="Helical" evidence="9">
    <location>
        <begin position="187"/>
        <end position="208"/>
    </location>
</feature>
<dbReference type="Gene3D" id="1.10.3720.10">
    <property type="entry name" value="MetI-like"/>
    <property type="match status" value="1"/>
</dbReference>
<keyword evidence="12" id="KW-1185">Reference proteome</keyword>
<organism evidence="11 12">
    <name type="scientific">Aliarcobacter vitoriensis</name>
    <dbReference type="NCBI Taxonomy" id="2011099"/>
    <lineage>
        <taxon>Bacteria</taxon>
        <taxon>Pseudomonadati</taxon>
        <taxon>Campylobacterota</taxon>
        <taxon>Epsilonproteobacteria</taxon>
        <taxon>Campylobacterales</taxon>
        <taxon>Arcobacteraceae</taxon>
        <taxon>Aliarcobacter</taxon>
    </lineage>
</organism>
<evidence type="ECO:0000256" key="4">
    <source>
        <dbReference type="ARBA" id="ARBA00022475"/>
    </source>
</evidence>
<keyword evidence="4" id="KW-1003">Cell membrane</keyword>
<dbReference type="AlphaFoldDB" id="A0A366MTF6"/>
<dbReference type="InterPro" id="IPR010065">
    <property type="entry name" value="AA_ABC_transptr_permease_3TM"/>
</dbReference>
<dbReference type="Pfam" id="PF00528">
    <property type="entry name" value="BPD_transp_1"/>
    <property type="match status" value="1"/>
</dbReference>
<feature type="transmembrane region" description="Helical" evidence="9">
    <location>
        <begin position="130"/>
        <end position="153"/>
    </location>
</feature>
<reference evidence="11 12" key="1">
    <citation type="submission" date="2017-10" db="EMBL/GenBank/DDBJ databases">
        <title>Genomics of the genus Arcobacter.</title>
        <authorList>
            <person name="Perez-Cataluna A."/>
            <person name="Figueras M.J."/>
        </authorList>
    </citation>
    <scope>NUCLEOTIDE SEQUENCE [LARGE SCALE GENOMIC DNA]</scope>
    <source>
        <strain evidence="11 12">CECT 9230</strain>
    </source>
</reference>
<protein>
    <submittedName>
        <fullName evidence="11">Polar amino acid ABC transporter permease</fullName>
    </submittedName>
</protein>
<dbReference type="CDD" id="cd06261">
    <property type="entry name" value="TM_PBP2"/>
    <property type="match status" value="1"/>
</dbReference>
<proteinExistence type="inferred from homology"/>
<dbReference type="RefSeq" id="WP_113894752.1">
    <property type="nucleotide sequence ID" value="NZ_JANJGA010000013.1"/>
</dbReference>
<dbReference type="Proteomes" id="UP000252669">
    <property type="component" value="Unassembled WGS sequence"/>
</dbReference>
<dbReference type="GO" id="GO:0006865">
    <property type="term" value="P:amino acid transport"/>
    <property type="evidence" value="ECO:0007669"/>
    <property type="project" value="UniProtKB-KW"/>
</dbReference>
<feature type="domain" description="ABC transmembrane type-1" evidence="10">
    <location>
        <begin position="17"/>
        <end position="205"/>
    </location>
</feature>
<dbReference type="InterPro" id="IPR043429">
    <property type="entry name" value="ArtM/GltK/GlnP/TcyL/YhdX-like"/>
</dbReference>
<evidence type="ECO:0000256" key="5">
    <source>
        <dbReference type="ARBA" id="ARBA00022692"/>
    </source>
</evidence>
<dbReference type="InterPro" id="IPR000515">
    <property type="entry name" value="MetI-like"/>
</dbReference>
<comment type="caution">
    <text evidence="11">The sequence shown here is derived from an EMBL/GenBank/DDBJ whole genome shotgun (WGS) entry which is preliminary data.</text>
</comment>
<sequence length="219" mass="24554">MDLDFIIEVSPLFQQALLVTIKLSFIGIFFSLIIGLVCNLILARENVFLNSLVNAYIEISRNTPLLIQLFFLYYGLPKFGIKIDEQVCAIIGLSFLGGSYMSEALRAGIEAVHKNQIEAGLSLGMNKAQLFRFVILPQALSISIPLLTANAIFLVKETSVVGIIAVKELVSLSKTLIGVYYNTYETMFMLVLFYLIILLPLSFILSYIERRVRYAEHGN</sequence>
<dbReference type="PROSITE" id="PS50928">
    <property type="entry name" value="ABC_TM1"/>
    <property type="match status" value="1"/>
</dbReference>
<evidence type="ECO:0000256" key="7">
    <source>
        <dbReference type="ARBA" id="ARBA00022989"/>
    </source>
</evidence>
<keyword evidence="8 9" id="KW-0472">Membrane</keyword>
<evidence type="ECO:0000256" key="8">
    <source>
        <dbReference type="ARBA" id="ARBA00023136"/>
    </source>
</evidence>
<dbReference type="PANTHER" id="PTHR30614:SF37">
    <property type="entry name" value="AMINO-ACID ABC TRANSPORTER PERMEASE PROTEIN YHDX-RELATED"/>
    <property type="match status" value="1"/>
</dbReference>
<evidence type="ECO:0000256" key="3">
    <source>
        <dbReference type="ARBA" id="ARBA00022448"/>
    </source>
</evidence>
<dbReference type="InterPro" id="IPR035906">
    <property type="entry name" value="MetI-like_sf"/>
</dbReference>